<keyword evidence="2" id="KW-1185">Reference proteome</keyword>
<sequence length="76" mass="9097">MDHIAQRTHALLRYEHWIEGRLALSELERFSLRWWGLQEIQLLLERTGFTRVRLFGDYTDASPRQGCRAITVEARR</sequence>
<reference evidence="2" key="1">
    <citation type="submission" date="2023-07" db="EMBL/GenBank/DDBJ databases">
        <title>Substrates and metabolic shifts associated with increased methane emissions in unrestored hypersaline salterns.</title>
        <authorList>
            <person name="Bueno De Mesquita C.P."/>
            <person name="Tringe S.G."/>
        </authorList>
    </citation>
    <scope>NUCLEOTIDE SEQUENCE [LARGE SCALE GENOMIC DNA]</scope>
    <source>
        <strain evidence="2">I4</strain>
    </source>
</reference>
<dbReference type="Proteomes" id="UP001255917">
    <property type="component" value="Unassembled WGS sequence"/>
</dbReference>
<organism evidence="1 2">
    <name type="scientific">Halomonas saccharevitans</name>
    <dbReference type="NCBI Taxonomy" id="416872"/>
    <lineage>
        <taxon>Bacteria</taxon>
        <taxon>Pseudomonadati</taxon>
        <taxon>Pseudomonadota</taxon>
        <taxon>Gammaproteobacteria</taxon>
        <taxon>Oceanospirillales</taxon>
        <taxon>Halomonadaceae</taxon>
        <taxon>Halomonas</taxon>
    </lineage>
</organism>
<name>A0ABU3NCH6_9GAMM</name>
<proteinExistence type="predicted"/>
<evidence type="ECO:0000313" key="1">
    <source>
        <dbReference type="EMBL" id="MDT8878893.1"/>
    </source>
</evidence>
<accession>A0ABU3NCH6</accession>
<gene>
    <name evidence="1" type="ORF">RSO68_05375</name>
</gene>
<dbReference type="EMBL" id="JAVXUR010000001">
    <property type="protein sequence ID" value="MDT8878893.1"/>
    <property type="molecule type" value="Genomic_DNA"/>
</dbReference>
<evidence type="ECO:0008006" key="3">
    <source>
        <dbReference type="Google" id="ProtNLM"/>
    </source>
</evidence>
<dbReference type="RefSeq" id="WP_315585717.1">
    <property type="nucleotide sequence ID" value="NZ_JAVXUR010000001.1"/>
</dbReference>
<protein>
    <recommendedName>
        <fullName evidence="3">Methyltransferase domain-containing protein</fullName>
    </recommendedName>
</protein>
<comment type="caution">
    <text evidence="1">The sequence shown here is derived from an EMBL/GenBank/DDBJ whole genome shotgun (WGS) entry which is preliminary data.</text>
</comment>
<evidence type="ECO:0000313" key="2">
    <source>
        <dbReference type="Proteomes" id="UP001255917"/>
    </source>
</evidence>